<feature type="domain" description="C-type lectin" evidence="2">
    <location>
        <begin position="232"/>
        <end position="365"/>
    </location>
</feature>
<dbReference type="CDD" id="cd00037">
    <property type="entry name" value="CLECT"/>
    <property type="match status" value="1"/>
</dbReference>
<protein>
    <recommendedName>
        <fullName evidence="2">C-type lectin domain-containing protein</fullName>
    </recommendedName>
</protein>
<dbReference type="SMART" id="SM00034">
    <property type="entry name" value="CLECT"/>
    <property type="match status" value="1"/>
</dbReference>
<dbReference type="Pfam" id="PF00059">
    <property type="entry name" value="Lectin_C"/>
    <property type="match status" value="1"/>
</dbReference>
<evidence type="ECO:0000256" key="1">
    <source>
        <dbReference type="SAM" id="MobiDB-lite"/>
    </source>
</evidence>
<dbReference type="SUPFAM" id="SSF56436">
    <property type="entry name" value="C-type lectin-like"/>
    <property type="match status" value="1"/>
</dbReference>
<name>A0AAW0TPA9_SCYPA</name>
<comment type="caution">
    <text evidence="3">The sequence shown here is derived from an EMBL/GenBank/DDBJ whole genome shotgun (WGS) entry which is preliminary data.</text>
</comment>
<organism evidence="3 4">
    <name type="scientific">Scylla paramamosain</name>
    <name type="common">Mud crab</name>
    <dbReference type="NCBI Taxonomy" id="85552"/>
    <lineage>
        <taxon>Eukaryota</taxon>
        <taxon>Metazoa</taxon>
        <taxon>Ecdysozoa</taxon>
        <taxon>Arthropoda</taxon>
        <taxon>Crustacea</taxon>
        <taxon>Multicrustacea</taxon>
        <taxon>Malacostraca</taxon>
        <taxon>Eumalacostraca</taxon>
        <taxon>Eucarida</taxon>
        <taxon>Decapoda</taxon>
        <taxon>Pleocyemata</taxon>
        <taxon>Brachyura</taxon>
        <taxon>Eubrachyura</taxon>
        <taxon>Portunoidea</taxon>
        <taxon>Portunidae</taxon>
        <taxon>Portuninae</taxon>
        <taxon>Scylla</taxon>
    </lineage>
</organism>
<evidence type="ECO:0000313" key="4">
    <source>
        <dbReference type="Proteomes" id="UP001487740"/>
    </source>
</evidence>
<dbReference type="Proteomes" id="UP001487740">
    <property type="component" value="Unassembled WGS sequence"/>
</dbReference>
<dbReference type="PROSITE" id="PS50041">
    <property type="entry name" value="C_TYPE_LECTIN_2"/>
    <property type="match status" value="1"/>
</dbReference>
<proteinExistence type="predicted"/>
<dbReference type="InterPro" id="IPR016186">
    <property type="entry name" value="C-type_lectin-like/link_sf"/>
</dbReference>
<sequence>MTARKPRDVTVWFRFSHAPAMTIEGGASVGKGTQAAQRETQPNQRAMGAAVAAEDCVQGVGCSQCPAGHYTRASNGSLLCCPSCAAAVLYHGDFPSSWCACYADMENQGSPGPRMIRFPGPARLLSGGSANLGSSPSFQDAFFIINHGPDGLGHSGNGRGGVSPAVQQALTLLADTLENLHARVIRLEEIVARTQDLQHSGSLNRVGTATPPTTIPATPPIDKPCPTNYSRIGDNCYYVSMWHDYRAMWQDARTACEGLSGKLAEPATRGEFLGLTRQLSSISATSGFSYWLGGLYPGVSWLWIYAGKNVTLTPAYWAEEDLTGKKVTPGDTSSGRCLSLTYSFKPSKYYYLPDDCGFEKYFICQLIDSSQQRMIEL</sequence>
<keyword evidence="4" id="KW-1185">Reference proteome</keyword>
<evidence type="ECO:0000259" key="2">
    <source>
        <dbReference type="PROSITE" id="PS50041"/>
    </source>
</evidence>
<feature type="region of interest" description="Disordered" evidence="1">
    <location>
        <begin position="202"/>
        <end position="222"/>
    </location>
</feature>
<gene>
    <name evidence="3" type="ORF">O3P69_008810</name>
</gene>
<reference evidence="3 4" key="1">
    <citation type="submission" date="2023-03" db="EMBL/GenBank/DDBJ databases">
        <title>High-quality genome of Scylla paramamosain provides insights in environmental adaptation.</title>
        <authorList>
            <person name="Zhang L."/>
        </authorList>
    </citation>
    <scope>NUCLEOTIDE SEQUENCE [LARGE SCALE GENOMIC DNA]</scope>
    <source>
        <strain evidence="3">LZ_2023a</strain>
        <tissue evidence="3">Muscle</tissue>
    </source>
</reference>
<feature type="compositionally biased region" description="Pro residues" evidence="1">
    <location>
        <begin position="213"/>
        <end position="222"/>
    </location>
</feature>
<dbReference type="AlphaFoldDB" id="A0AAW0TPA9"/>
<dbReference type="EMBL" id="JARAKH010000027">
    <property type="protein sequence ID" value="KAK8389330.1"/>
    <property type="molecule type" value="Genomic_DNA"/>
</dbReference>
<evidence type="ECO:0000313" key="3">
    <source>
        <dbReference type="EMBL" id="KAK8389330.1"/>
    </source>
</evidence>
<dbReference type="InterPro" id="IPR016187">
    <property type="entry name" value="CTDL_fold"/>
</dbReference>
<dbReference type="InterPro" id="IPR001304">
    <property type="entry name" value="C-type_lectin-like"/>
</dbReference>
<accession>A0AAW0TPA9</accession>
<dbReference type="Gene3D" id="3.10.100.10">
    <property type="entry name" value="Mannose-Binding Protein A, subunit A"/>
    <property type="match status" value="1"/>
</dbReference>